<protein>
    <submittedName>
        <fullName evidence="6">Transcriptional regulator</fullName>
    </submittedName>
</protein>
<name>A0A0M0HSR7_VIBNE</name>
<dbReference type="PANTHER" id="PTHR30126">
    <property type="entry name" value="HTH-TYPE TRANSCRIPTIONAL REGULATOR"/>
    <property type="match status" value="1"/>
</dbReference>
<gene>
    <name evidence="6" type="ORF">AKJ17_03320</name>
</gene>
<dbReference type="AlphaFoldDB" id="A0A0M0HSR7"/>
<dbReference type="PROSITE" id="PS50931">
    <property type="entry name" value="HTH_LYSR"/>
    <property type="match status" value="1"/>
</dbReference>
<dbReference type="EMBL" id="LHPJ01000003">
    <property type="protein sequence ID" value="KOO04932.1"/>
    <property type="molecule type" value="Genomic_DNA"/>
</dbReference>
<keyword evidence="3" id="KW-0238">DNA-binding</keyword>
<comment type="caution">
    <text evidence="6">The sequence shown here is derived from an EMBL/GenBank/DDBJ whole genome shotgun (WGS) entry which is preliminary data.</text>
</comment>
<dbReference type="PRINTS" id="PR00039">
    <property type="entry name" value="HTHLYSR"/>
</dbReference>
<dbReference type="Pfam" id="PF03466">
    <property type="entry name" value="LysR_substrate"/>
    <property type="match status" value="1"/>
</dbReference>
<dbReference type="OrthoDB" id="5297026at2"/>
<dbReference type="SUPFAM" id="SSF46785">
    <property type="entry name" value="Winged helix' DNA-binding domain"/>
    <property type="match status" value="1"/>
</dbReference>
<dbReference type="GO" id="GO:0003700">
    <property type="term" value="F:DNA-binding transcription factor activity"/>
    <property type="evidence" value="ECO:0007669"/>
    <property type="project" value="InterPro"/>
</dbReference>
<comment type="similarity">
    <text evidence="1">Belongs to the LysR transcriptional regulatory family.</text>
</comment>
<dbReference type="InterPro" id="IPR036390">
    <property type="entry name" value="WH_DNA-bd_sf"/>
</dbReference>
<dbReference type="Gene3D" id="3.40.190.10">
    <property type="entry name" value="Periplasmic binding protein-like II"/>
    <property type="match status" value="2"/>
</dbReference>
<keyword evidence="2" id="KW-0805">Transcription regulation</keyword>
<dbReference type="PANTHER" id="PTHR30126:SF6">
    <property type="entry name" value="HTH-TYPE TRANSCRIPTIONAL REGULATOR CYSB-RELATED"/>
    <property type="match status" value="1"/>
</dbReference>
<keyword evidence="7" id="KW-1185">Reference proteome</keyword>
<dbReference type="Proteomes" id="UP000037515">
    <property type="component" value="Unassembled WGS sequence"/>
</dbReference>
<dbReference type="STRING" id="693.AKJ17_03320"/>
<evidence type="ECO:0000313" key="6">
    <source>
        <dbReference type="EMBL" id="KOO04932.1"/>
    </source>
</evidence>
<dbReference type="InterPro" id="IPR005119">
    <property type="entry name" value="LysR_subst-bd"/>
</dbReference>
<sequence length="323" mass="36602">MKLQQLRYIREIQRNGYNISLTSQKLFTSQPGISKQVSLLEDELGVQIFERHGKHLSGPTEIGKQIIHEASQMLEIEERIKAISASVASPEQGRLNIYTTNAIAKFLLPESVRYFMNRYPKVSLHMGTIEPDTRGNTLPTGPYDFSIVAQDVDEQMDLAMLPAYKWSLSLIVPSDHPLATAETVTLEDIAQEKLISYELKSTGRIAIDNAFAQQGLNPQYIVTAMDVDVIKEYVSLGVGIGIIASVATHSINDSITVRSLEGLVPDCYAWLCYSKNIYLQRYMYDFIEKFAPHLTRSVIEETAHMSKPELMKWFEDVQLMTYR</sequence>
<evidence type="ECO:0000256" key="3">
    <source>
        <dbReference type="ARBA" id="ARBA00023125"/>
    </source>
</evidence>
<evidence type="ECO:0000256" key="2">
    <source>
        <dbReference type="ARBA" id="ARBA00023015"/>
    </source>
</evidence>
<accession>A0A0M0HSR7</accession>
<evidence type="ECO:0000256" key="4">
    <source>
        <dbReference type="ARBA" id="ARBA00023163"/>
    </source>
</evidence>
<dbReference type="GO" id="GO:0000976">
    <property type="term" value="F:transcription cis-regulatory region binding"/>
    <property type="evidence" value="ECO:0007669"/>
    <property type="project" value="TreeGrafter"/>
</dbReference>
<evidence type="ECO:0000259" key="5">
    <source>
        <dbReference type="PROSITE" id="PS50931"/>
    </source>
</evidence>
<reference evidence="7" key="1">
    <citation type="submission" date="2015-08" db="EMBL/GenBank/DDBJ databases">
        <title>Vibrio galatheae sp. nov., a novel member of the Vibrionaceae family isolated from the Solomon Islands.</title>
        <authorList>
            <person name="Giubergia S."/>
            <person name="Machado H."/>
            <person name="Mateiu R.V."/>
            <person name="Gram L."/>
        </authorList>
    </citation>
    <scope>NUCLEOTIDE SEQUENCE [LARGE SCALE GENOMIC DNA]</scope>
    <source>
        <strain evidence="7">DSM 19584</strain>
    </source>
</reference>
<dbReference type="SUPFAM" id="SSF53850">
    <property type="entry name" value="Periplasmic binding protein-like II"/>
    <property type="match status" value="1"/>
</dbReference>
<dbReference type="InterPro" id="IPR036388">
    <property type="entry name" value="WH-like_DNA-bd_sf"/>
</dbReference>
<keyword evidence="4" id="KW-0804">Transcription</keyword>
<dbReference type="Pfam" id="PF00126">
    <property type="entry name" value="HTH_1"/>
    <property type="match status" value="1"/>
</dbReference>
<proteinExistence type="inferred from homology"/>
<evidence type="ECO:0000256" key="1">
    <source>
        <dbReference type="ARBA" id="ARBA00009437"/>
    </source>
</evidence>
<organism evidence="6 7">
    <name type="scientific">Vibrio nereis</name>
    <dbReference type="NCBI Taxonomy" id="693"/>
    <lineage>
        <taxon>Bacteria</taxon>
        <taxon>Pseudomonadati</taxon>
        <taxon>Pseudomonadota</taxon>
        <taxon>Gammaproteobacteria</taxon>
        <taxon>Vibrionales</taxon>
        <taxon>Vibrionaceae</taxon>
        <taxon>Vibrio</taxon>
    </lineage>
</organism>
<dbReference type="PATRIC" id="fig|693.5.peg.668"/>
<dbReference type="RefSeq" id="WP_053394366.1">
    <property type="nucleotide sequence ID" value="NZ_LHPJ01000003.1"/>
</dbReference>
<dbReference type="GO" id="GO:0019344">
    <property type="term" value="P:cysteine biosynthetic process"/>
    <property type="evidence" value="ECO:0007669"/>
    <property type="project" value="TreeGrafter"/>
</dbReference>
<dbReference type="InterPro" id="IPR000847">
    <property type="entry name" value="LysR_HTH_N"/>
</dbReference>
<feature type="domain" description="HTH lysR-type" evidence="5">
    <location>
        <begin position="1"/>
        <end position="60"/>
    </location>
</feature>
<dbReference type="Gene3D" id="1.10.10.10">
    <property type="entry name" value="Winged helix-like DNA-binding domain superfamily/Winged helix DNA-binding domain"/>
    <property type="match status" value="1"/>
</dbReference>
<evidence type="ECO:0000313" key="7">
    <source>
        <dbReference type="Proteomes" id="UP000037515"/>
    </source>
</evidence>